<name>A0A165QNG3_9APHY</name>
<gene>
    <name evidence="2" type="ORF">DAEQUDRAFT_250293</name>
</gene>
<evidence type="ECO:0000313" key="2">
    <source>
        <dbReference type="EMBL" id="KZT69706.1"/>
    </source>
</evidence>
<dbReference type="EMBL" id="KV429056">
    <property type="protein sequence ID" value="KZT69706.1"/>
    <property type="molecule type" value="Genomic_DNA"/>
</dbReference>
<feature type="transmembrane region" description="Helical" evidence="1">
    <location>
        <begin position="40"/>
        <end position="60"/>
    </location>
</feature>
<reference evidence="2 3" key="1">
    <citation type="journal article" date="2016" name="Mol. Biol. Evol.">
        <title>Comparative Genomics of Early-Diverging Mushroom-Forming Fungi Provides Insights into the Origins of Lignocellulose Decay Capabilities.</title>
        <authorList>
            <person name="Nagy L.G."/>
            <person name="Riley R."/>
            <person name="Tritt A."/>
            <person name="Adam C."/>
            <person name="Daum C."/>
            <person name="Floudas D."/>
            <person name="Sun H."/>
            <person name="Yadav J.S."/>
            <person name="Pangilinan J."/>
            <person name="Larsson K.H."/>
            <person name="Matsuura K."/>
            <person name="Barry K."/>
            <person name="Labutti K."/>
            <person name="Kuo R."/>
            <person name="Ohm R.A."/>
            <person name="Bhattacharya S.S."/>
            <person name="Shirouzu T."/>
            <person name="Yoshinaga Y."/>
            <person name="Martin F.M."/>
            <person name="Grigoriev I.V."/>
            <person name="Hibbett D.S."/>
        </authorList>
    </citation>
    <scope>NUCLEOTIDE SEQUENCE [LARGE SCALE GENOMIC DNA]</scope>
    <source>
        <strain evidence="2 3">L-15889</strain>
    </source>
</reference>
<sequence>MDSMTIEFDGAMICLAWLVFSVTFSTPAYNGFVITGLVEVVRYIVLVDLVGTARMGFLMIQITFTRWSLLISAAQSLRTPFPPLSSHLYGRADARG</sequence>
<keyword evidence="1" id="KW-0812">Transmembrane</keyword>
<dbReference type="Proteomes" id="UP000076727">
    <property type="component" value="Unassembled WGS sequence"/>
</dbReference>
<accession>A0A165QNG3</accession>
<evidence type="ECO:0000256" key="1">
    <source>
        <dbReference type="SAM" id="Phobius"/>
    </source>
</evidence>
<keyword evidence="1" id="KW-1133">Transmembrane helix</keyword>
<keyword evidence="3" id="KW-1185">Reference proteome</keyword>
<proteinExistence type="predicted"/>
<organism evidence="2 3">
    <name type="scientific">Daedalea quercina L-15889</name>
    <dbReference type="NCBI Taxonomy" id="1314783"/>
    <lineage>
        <taxon>Eukaryota</taxon>
        <taxon>Fungi</taxon>
        <taxon>Dikarya</taxon>
        <taxon>Basidiomycota</taxon>
        <taxon>Agaricomycotina</taxon>
        <taxon>Agaricomycetes</taxon>
        <taxon>Polyporales</taxon>
        <taxon>Fomitopsis</taxon>
    </lineage>
</organism>
<dbReference type="AlphaFoldDB" id="A0A165QNG3"/>
<evidence type="ECO:0000313" key="3">
    <source>
        <dbReference type="Proteomes" id="UP000076727"/>
    </source>
</evidence>
<protein>
    <submittedName>
        <fullName evidence="2">Uncharacterized protein</fullName>
    </submittedName>
</protein>
<keyword evidence="1" id="KW-0472">Membrane</keyword>